<dbReference type="PANTHER" id="PTHR33392:SF6">
    <property type="entry name" value="POLYISOPRENYL-TEICHOIC ACID--PEPTIDOGLYCAN TEICHOIC ACID TRANSFERASE TAGU"/>
    <property type="match status" value="1"/>
</dbReference>
<feature type="compositionally biased region" description="Low complexity" evidence="2">
    <location>
        <begin position="56"/>
        <end position="75"/>
    </location>
</feature>
<evidence type="ECO:0000256" key="2">
    <source>
        <dbReference type="SAM" id="MobiDB-lite"/>
    </source>
</evidence>
<comment type="caution">
    <text evidence="4">The sequence shown here is derived from an EMBL/GenBank/DDBJ whole genome shotgun (WGS) entry which is preliminary data.</text>
</comment>
<evidence type="ECO:0000256" key="1">
    <source>
        <dbReference type="ARBA" id="ARBA00006068"/>
    </source>
</evidence>
<proteinExistence type="inferred from homology"/>
<dbReference type="Pfam" id="PF03816">
    <property type="entry name" value="LytR_cpsA_psr"/>
    <property type="match status" value="1"/>
</dbReference>
<sequence>MKRFFRSGLMAFGVTGATLLLGYAWMARQPAPIRMVPAQTSAVAAAQTNGEAPRTGVAQPAQGAAGSSGAPGVVGMPSDAQGAPDTPAAQTRAGTAQTRTGASPAQTDESSSALLQSLFHASPRQAAPLWLIVGTDSRAGESARSDTVLLAKSNAAGTRVLLISVPRDMRVAIRGYGMTKVNHALAYGNLPLLRKTLDETFGFHIDHALSVDFDAFKELVDALGGVPMTVVHAMDYDDASDGTHIHLRPGRQILDGKKALDYVRFRHDALADTGRMERQQKLLRAIVTTNVPPDHWFAVAKTAVTMPTHLHTDASVWEAVTALMHVMLSPHHTVVTEMMRGRNAVDPIDGLWYFYVDPRELYKVRAEIDHFGK</sequence>
<dbReference type="InterPro" id="IPR004474">
    <property type="entry name" value="LytR_CpsA_psr"/>
</dbReference>
<dbReference type="RefSeq" id="WP_079290025.1">
    <property type="nucleotide sequence ID" value="NZ_MWPS01000011.1"/>
</dbReference>
<dbReference type="Gene3D" id="3.40.630.190">
    <property type="entry name" value="LCP protein"/>
    <property type="match status" value="1"/>
</dbReference>
<feature type="domain" description="Cell envelope-related transcriptional attenuator" evidence="3">
    <location>
        <begin position="144"/>
        <end position="288"/>
    </location>
</feature>
<evidence type="ECO:0000313" key="5">
    <source>
        <dbReference type="Proteomes" id="UP000190229"/>
    </source>
</evidence>
<name>A0A1V4EVH4_9BACL</name>
<gene>
    <name evidence="4" type="ORF">B2M26_04185</name>
</gene>
<dbReference type="AlphaFoldDB" id="A0A1V4EVH4"/>
<protein>
    <recommendedName>
        <fullName evidence="3">Cell envelope-related transcriptional attenuator domain-containing protein</fullName>
    </recommendedName>
</protein>
<feature type="compositionally biased region" description="Low complexity" evidence="2">
    <location>
        <begin position="88"/>
        <end position="102"/>
    </location>
</feature>
<feature type="region of interest" description="Disordered" evidence="2">
    <location>
        <begin position="46"/>
        <end position="111"/>
    </location>
</feature>
<keyword evidence="5" id="KW-1185">Reference proteome</keyword>
<dbReference type="NCBIfam" id="TIGR00350">
    <property type="entry name" value="lytR_cpsA_psr"/>
    <property type="match status" value="1"/>
</dbReference>
<dbReference type="PANTHER" id="PTHR33392">
    <property type="entry name" value="POLYISOPRENYL-TEICHOIC ACID--PEPTIDOGLYCAN TEICHOIC ACID TRANSFERASE TAGU"/>
    <property type="match status" value="1"/>
</dbReference>
<comment type="similarity">
    <text evidence="1">Belongs to the LytR/CpsA/Psr (LCP) family.</text>
</comment>
<accession>A0A1V4EVH4</accession>
<reference evidence="4 5" key="1">
    <citation type="submission" date="2017-02" db="EMBL/GenBank/DDBJ databases">
        <title>Draft genome of Acidibacillus ferrooxidans Huett2.</title>
        <authorList>
            <person name="Schopf S."/>
        </authorList>
    </citation>
    <scope>NUCLEOTIDE SEQUENCE [LARGE SCALE GENOMIC DNA]</scope>
    <source>
        <strain evidence="4 5">Huett2</strain>
    </source>
</reference>
<evidence type="ECO:0000313" key="4">
    <source>
        <dbReference type="EMBL" id="OPG16926.1"/>
    </source>
</evidence>
<dbReference type="InterPro" id="IPR050922">
    <property type="entry name" value="LytR/CpsA/Psr_CW_biosynth"/>
</dbReference>
<evidence type="ECO:0000259" key="3">
    <source>
        <dbReference type="Pfam" id="PF03816"/>
    </source>
</evidence>
<dbReference type="EMBL" id="MWPS01000011">
    <property type="protein sequence ID" value="OPG16926.1"/>
    <property type="molecule type" value="Genomic_DNA"/>
</dbReference>
<dbReference type="Proteomes" id="UP000190229">
    <property type="component" value="Unassembled WGS sequence"/>
</dbReference>
<organism evidence="4 5">
    <name type="scientific">Ferroacidibacillus organovorans</name>
    <dbReference type="NCBI Taxonomy" id="1765683"/>
    <lineage>
        <taxon>Bacteria</taxon>
        <taxon>Bacillati</taxon>
        <taxon>Bacillota</taxon>
        <taxon>Bacilli</taxon>
        <taxon>Bacillales</taxon>
        <taxon>Alicyclobacillaceae</taxon>
        <taxon>Ferroacidibacillus</taxon>
    </lineage>
</organism>